<dbReference type="InterPro" id="IPR038461">
    <property type="entry name" value="Schlafen_AlbA_2_dom_sf"/>
</dbReference>
<sequence>MTEDVLDALVAGQVSETDQLDFKAGGAYQATRGPRGDWLTEQEFAKDVAAFANARGGLLLIGVAEAGGKASSLAPITSVASEAEEQRLRMALVNYLGPSTETFFLSIPAATGGFYLGVVVPPSRRGPHAVLAPSSDPKAYVAVSGA</sequence>
<evidence type="ECO:0000313" key="3">
    <source>
        <dbReference type="Proteomes" id="UP001240236"/>
    </source>
</evidence>
<proteinExistence type="predicted"/>
<dbReference type="Proteomes" id="UP001240236">
    <property type="component" value="Unassembled WGS sequence"/>
</dbReference>
<dbReference type="EMBL" id="JAUSUZ010000001">
    <property type="protein sequence ID" value="MDQ0365068.1"/>
    <property type="molecule type" value="Genomic_DNA"/>
</dbReference>
<evidence type="ECO:0000313" key="2">
    <source>
        <dbReference type="EMBL" id="MDQ0365068.1"/>
    </source>
</evidence>
<reference evidence="2 3" key="1">
    <citation type="submission" date="2023-07" db="EMBL/GenBank/DDBJ databases">
        <title>Sequencing the genomes of 1000 actinobacteria strains.</title>
        <authorList>
            <person name="Klenk H.-P."/>
        </authorList>
    </citation>
    <scope>NUCLEOTIDE SEQUENCE [LARGE SCALE GENOMIC DNA]</scope>
    <source>
        <strain evidence="2 3">DSM 44709</strain>
    </source>
</reference>
<dbReference type="RefSeq" id="WP_307237224.1">
    <property type="nucleotide sequence ID" value="NZ_JAUSUZ010000001.1"/>
</dbReference>
<dbReference type="Gene3D" id="3.30.950.30">
    <property type="entry name" value="Schlafen, AAA domain"/>
    <property type="match status" value="1"/>
</dbReference>
<evidence type="ECO:0000259" key="1">
    <source>
        <dbReference type="Pfam" id="PF04326"/>
    </source>
</evidence>
<keyword evidence="3" id="KW-1185">Reference proteome</keyword>
<comment type="caution">
    <text evidence="2">The sequence shown here is derived from an EMBL/GenBank/DDBJ whole genome shotgun (WGS) entry which is preliminary data.</text>
</comment>
<name>A0AAE3VVL6_9ACTN</name>
<dbReference type="Pfam" id="PF04326">
    <property type="entry name" value="SLFN_AlbA_2"/>
    <property type="match status" value="1"/>
</dbReference>
<accession>A0AAE3VVL6</accession>
<dbReference type="AlphaFoldDB" id="A0AAE3VVL6"/>
<organism evidence="2 3">
    <name type="scientific">Catenuloplanes indicus</name>
    <dbReference type="NCBI Taxonomy" id="137267"/>
    <lineage>
        <taxon>Bacteria</taxon>
        <taxon>Bacillati</taxon>
        <taxon>Actinomycetota</taxon>
        <taxon>Actinomycetes</taxon>
        <taxon>Micromonosporales</taxon>
        <taxon>Micromonosporaceae</taxon>
        <taxon>Catenuloplanes</taxon>
    </lineage>
</organism>
<gene>
    <name evidence="2" type="ORF">J2S42_001737</name>
</gene>
<protein>
    <submittedName>
        <fullName evidence="2">HTH transcriptional regulator</fullName>
    </submittedName>
</protein>
<feature type="domain" description="Schlafen AlbA-2" evidence="1">
    <location>
        <begin position="16"/>
        <end position="127"/>
    </location>
</feature>
<dbReference type="InterPro" id="IPR007421">
    <property type="entry name" value="Schlafen_AlbA_2_dom"/>
</dbReference>